<evidence type="ECO:0000259" key="2">
    <source>
        <dbReference type="Pfam" id="PF00534"/>
    </source>
</evidence>
<dbReference type="PANTHER" id="PTHR45947:SF3">
    <property type="entry name" value="SULFOQUINOVOSYL TRANSFERASE SQD2"/>
    <property type="match status" value="1"/>
</dbReference>
<dbReference type="AlphaFoldDB" id="A0A895XUU5"/>
<dbReference type="Pfam" id="PF00534">
    <property type="entry name" value="Glycos_transf_1"/>
    <property type="match status" value="1"/>
</dbReference>
<protein>
    <submittedName>
        <fullName evidence="3">Glycosyltransferase family 4 protein</fullName>
    </submittedName>
</protein>
<dbReference type="PANTHER" id="PTHR45947">
    <property type="entry name" value="SULFOQUINOVOSYL TRANSFERASE SQD2"/>
    <property type="match status" value="1"/>
</dbReference>
<dbReference type="KEGG" id="nav:JQS30_05145"/>
<reference evidence="3" key="1">
    <citation type="submission" date="2021-02" db="EMBL/GenBank/DDBJ databases">
        <title>Natronoglycomyces albus gen. nov., sp. nov, a haloalkaliphilic actinobacterium from a soda solonchak soil.</title>
        <authorList>
            <person name="Sorokin D.Y."/>
            <person name="Khijniak T.V."/>
            <person name="Zakharycheva A.P."/>
            <person name="Boueva O.V."/>
            <person name="Ariskina E.V."/>
            <person name="Hahnke R.L."/>
            <person name="Bunk B."/>
            <person name="Sproer C."/>
            <person name="Schumann P."/>
            <person name="Evtushenko L.I."/>
            <person name="Kublanov I.V."/>
        </authorList>
    </citation>
    <scope>NUCLEOTIDE SEQUENCE</scope>
    <source>
        <strain evidence="3">DSM 106290</strain>
    </source>
</reference>
<dbReference type="SUPFAM" id="SSF53756">
    <property type="entry name" value="UDP-Glycosyltransferase/glycogen phosphorylase"/>
    <property type="match status" value="1"/>
</dbReference>
<accession>A0A895XUU5</accession>
<dbReference type="InterPro" id="IPR050194">
    <property type="entry name" value="Glycosyltransferase_grp1"/>
</dbReference>
<evidence type="ECO:0000313" key="3">
    <source>
        <dbReference type="EMBL" id="QSB06296.1"/>
    </source>
</evidence>
<dbReference type="FunFam" id="3.40.50.2000:FF:000069">
    <property type="entry name" value="Alpha-(1-6)-phosphatidylinositol monomannoside mannosyltransferase"/>
    <property type="match status" value="1"/>
</dbReference>
<dbReference type="InterPro" id="IPR001296">
    <property type="entry name" value="Glyco_trans_1"/>
</dbReference>
<name>A0A895XUU5_9ACTN</name>
<dbReference type="EMBL" id="CP070496">
    <property type="protein sequence ID" value="QSB06296.1"/>
    <property type="molecule type" value="Genomic_DNA"/>
</dbReference>
<keyword evidence="4" id="KW-1185">Reference proteome</keyword>
<dbReference type="CDD" id="cd03801">
    <property type="entry name" value="GT4_PimA-like"/>
    <property type="match status" value="1"/>
</dbReference>
<proteinExistence type="predicted"/>
<gene>
    <name evidence="3" type="ORF">JQS30_05145</name>
</gene>
<dbReference type="GO" id="GO:0016758">
    <property type="term" value="F:hexosyltransferase activity"/>
    <property type="evidence" value="ECO:0007669"/>
    <property type="project" value="TreeGrafter"/>
</dbReference>
<evidence type="ECO:0000256" key="1">
    <source>
        <dbReference type="ARBA" id="ARBA00022679"/>
    </source>
</evidence>
<sequence length="376" mass="40796">MSRTLLVTNDFPPRRGGIQSFVYGLARRFPADDLVVYSSTAEGAVEFDAEQDFTVIRDKSSMLLPTARVGRRAVEIANEYGCTRLWYGAAAPLGLLSPRMRAETAIERIVGLTHGHEAGWASLPVARGRLRAIADGADVLTYLGEYTRSRIAKAVGERTDLRQLTFGVDTEQFHPSVDASPVRQRWGLRGRPVIVCVSRLVPRKGQDILIEALPRIQASVPKAALLLVGQGPYESTLRKLAAKHGVTDDVVFAGLAPEDELAAHYRAGDVFAMPCRTRRGGLDVEGLGAVFAEAAGCALPVVVGDSGGAPAAVDDGHTGFVVDGRSRDQVTDRLVTLLTDRDLAAKFGQAGREWVAKEWTWEHQARRLFSMLGIPQ</sequence>
<dbReference type="RefSeq" id="WP_213172305.1">
    <property type="nucleotide sequence ID" value="NZ_CP070496.1"/>
</dbReference>
<organism evidence="3 4">
    <name type="scientific">Natronoglycomyces albus</name>
    <dbReference type="NCBI Taxonomy" id="2811108"/>
    <lineage>
        <taxon>Bacteria</taxon>
        <taxon>Bacillati</taxon>
        <taxon>Actinomycetota</taxon>
        <taxon>Actinomycetes</taxon>
        <taxon>Glycomycetales</taxon>
        <taxon>Glycomycetaceae</taxon>
        <taxon>Natronoglycomyces</taxon>
    </lineage>
</organism>
<keyword evidence="1" id="KW-0808">Transferase</keyword>
<dbReference type="Proteomes" id="UP000662939">
    <property type="component" value="Chromosome"/>
</dbReference>
<evidence type="ECO:0000313" key="4">
    <source>
        <dbReference type="Proteomes" id="UP000662939"/>
    </source>
</evidence>
<feature type="domain" description="Glycosyl transferase family 1" evidence="2">
    <location>
        <begin position="188"/>
        <end position="354"/>
    </location>
</feature>
<dbReference type="Gene3D" id="3.40.50.2000">
    <property type="entry name" value="Glycogen Phosphorylase B"/>
    <property type="match status" value="2"/>
</dbReference>